<dbReference type="Proteomes" id="UP000515204">
    <property type="component" value="Unplaced"/>
</dbReference>
<name>A0A6P3XNS7_DINQU</name>
<gene>
    <name evidence="2" type="primary">LOC106747274</name>
</gene>
<sequence>MHPDGKVHGGTIVRIKNTIGRYEFNKYTKDYLQATSIVIRDYLGKILISILNPALYCPPKHNIKKAQFEDFFPSLGSTYIVSGNFNAKHTYWCSRITTTKETGKYCSAVYLHITQAFARVWHAGLLYKLKINFPSGIINILKSHLIDRKETTCPSLFLNNVQIPKKNEVKHLDMHLDCRLNWKTHIIMKRKTSMKNLDKPWVPTSICNTCRLHLLNWENKSTKGQSVIQPTIWHEPKDHDTDCYFCLCQTKGFSKQYLNKIIYPKVKSVTPAKIGTVSHSENIVVLSTHESMDTDEIDSTEDVYCEDSDGHEGPKFFDQAGLDDFIRDLNLPKDKAELCASRLKERNLLLPGTKVTVYRKRGEQFIKSTFPHLSDAKVKEGGFVGPDIRKLMKDDEFIKTMISIEKDAWLSFKDVVKEFLGNNRDLQFRTIVSTMLQNFKRLGCLMSIKIHFHKCYLDYFPNNVGAFSEELGECFHQDFH</sequence>
<dbReference type="PANTHER" id="PTHR46114:SF1">
    <property type="entry name" value="ZAD DOMAIN-CONTAINING PROTEIN"/>
    <property type="match status" value="1"/>
</dbReference>
<keyword evidence="1" id="KW-1185">Reference proteome</keyword>
<dbReference type="Gene3D" id="3.60.10.10">
    <property type="entry name" value="Endonuclease/exonuclease/phosphatase"/>
    <property type="match status" value="1"/>
</dbReference>
<organism evidence="1 2">
    <name type="scientific">Dinoponera quadriceps</name>
    <name type="common">South American ant</name>
    <dbReference type="NCBI Taxonomy" id="609295"/>
    <lineage>
        <taxon>Eukaryota</taxon>
        <taxon>Metazoa</taxon>
        <taxon>Ecdysozoa</taxon>
        <taxon>Arthropoda</taxon>
        <taxon>Hexapoda</taxon>
        <taxon>Insecta</taxon>
        <taxon>Pterygota</taxon>
        <taxon>Neoptera</taxon>
        <taxon>Endopterygota</taxon>
        <taxon>Hymenoptera</taxon>
        <taxon>Apocrita</taxon>
        <taxon>Aculeata</taxon>
        <taxon>Formicoidea</taxon>
        <taxon>Formicidae</taxon>
        <taxon>Ponerinae</taxon>
        <taxon>Ponerini</taxon>
        <taxon>Dinoponera</taxon>
    </lineage>
</organism>
<accession>A0A6P3XNS7</accession>
<proteinExistence type="predicted"/>
<dbReference type="InterPro" id="IPR036691">
    <property type="entry name" value="Endo/exonu/phosph_ase_sf"/>
</dbReference>
<dbReference type="OrthoDB" id="7549774at2759"/>
<dbReference type="PANTHER" id="PTHR46114">
    <property type="entry name" value="APPLE DOMAIN-CONTAINING PROTEIN"/>
    <property type="match status" value="1"/>
</dbReference>
<dbReference type="AlphaFoldDB" id="A0A6P3XNS7"/>
<dbReference type="KEGG" id="dqu:106747274"/>
<evidence type="ECO:0000313" key="2">
    <source>
        <dbReference type="RefSeq" id="XP_014480135.1"/>
    </source>
</evidence>
<protein>
    <submittedName>
        <fullName evidence="2">Uncharacterized protein LOC106747274</fullName>
    </submittedName>
</protein>
<evidence type="ECO:0000313" key="1">
    <source>
        <dbReference type="Proteomes" id="UP000515204"/>
    </source>
</evidence>
<reference evidence="2" key="1">
    <citation type="submission" date="2025-08" db="UniProtKB">
        <authorList>
            <consortium name="RefSeq"/>
        </authorList>
    </citation>
    <scope>IDENTIFICATION</scope>
</reference>
<dbReference type="SUPFAM" id="SSF56219">
    <property type="entry name" value="DNase I-like"/>
    <property type="match status" value="1"/>
</dbReference>
<dbReference type="RefSeq" id="XP_014480135.1">
    <property type="nucleotide sequence ID" value="XM_014624649.1"/>
</dbReference>
<dbReference type="GeneID" id="106747274"/>